<evidence type="ECO:0000313" key="3">
    <source>
        <dbReference type="Proteomes" id="UP000016801"/>
    </source>
</evidence>
<evidence type="ECO:0000256" key="1">
    <source>
        <dbReference type="SAM" id="MobiDB-lite"/>
    </source>
</evidence>
<feature type="region of interest" description="Disordered" evidence="1">
    <location>
        <begin position="1"/>
        <end position="55"/>
    </location>
</feature>
<keyword evidence="3" id="KW-1185">Reference proteome</keyword>
<accession>M1WFW9</accession>
<evidence type="ECO:0000313" key="2">
    <source>
        <dbReference type="EMBL" id="CCE34008.1"/>
    </source>
</evidence>
<gene>
    <name evidence="2" type="ORF">CPUR_07939</name>
</gene>
<reference evidence="2 3" key="1">
    <citation type="journal article" date="2013" name="PLoS Genet.">
        <title>Plant-symbiotic fungi as chemical engineers: Multi-genome analysis of the Clavicipitaceae reveals dynamics of alkaloid loci.</title>
        <authorList>
            <person name="Schardl C.L."/>
            <person name="Young C.A."/>
            <person name="Hesse U."/>
            <person name="Amyotte S.G."/>
            <person name="Andreeva K."/>
            <person name="Calie P.J."/>
            <person name="Fleetwood D.J."/>
            <person name="Haws D.C."/>
            <person name="Moore N."/>
            <person name="Oeser B."/>
            <person name="Panaccione D.G."/>
            <person name="Schweri K.K."/>
            <person name="Voisey C.R."/>
            <person name="Farman M.L."/>
            <person name="Jaromczyk J.W."/>
            <person name="Roe B.A."/>
            <person name="O'Sullivan D.M."/>
            <person name="Scott B."/>
            <person name="Tudzynski P."/>
            <person name="An Z."/>
            <person name="Arnaoudova E.G."/>
            <person name="Bullock C.T."/>
            <person name="Charlton N.D."/>
            <person name="Chen L."/>
            <person name="Cox M."/>
            <person name="Dinkins R.D."/>
            <person name="Florea S."/>
            <person name="Glenn A.E."/>
            <person name="Gordon A."/>
            <person name="Gueldener U."/>
            <person name="Harris D.R."/>
            <person name="Hollin W."/>
            <person name="Jaromczyk J."/>
            <person name="Johnson R.D."/>
            <person name="Khan A.K."/>
            <person name="Leistner E."/>
            <person name="Leuchtmann A."/>
            <person name="Li C."/>
            <person name="Liu J."/>
            <person name="Liu J."/>
            <person name="Liu M."/>
            <person name="Mace W."/>
            <person name="Machado C."/>
            <person name="Nagabhyru P."/>
            <person name="Pan J."/>
            <person name="Schmid J."/>
            <person name="Sugawara K."/>
            <person name="Steiner U."/>
            <person name="Takach J.E."/>
            <person name="Tanaka E."/>
            <person name="Webb J.S."/>
            <person name="Wilson E.V."/>
            <person name="Wiseman J.L."/>
            <person name="Yoshida R."/>
            <person name="Zeng Z."/>
        </authorList>
    </citation>
    <scope>NUCLEOTIDE SEQUENCE [LARGE SCALE GENOMIC DNA]</scope>
    <source>
        <strain evidence="2 3">20.1</strain>
    </source>
</reference>
<feature type="compositionally biased region" description="Polar residues" evidence="1">
    <location>
        <begin position="1"/>
        <end position="12"/>
    </location>
</feature>
<dbReference type="AlphaFoldDB" id="M1WFW9"/>
<dbReference type="Proteomes" id="UP000016801">
    <property type="component" value="Unassembled WGS sequence"/>
</dbReference>
<name>M1WFW9_CLAP2</name>
<dbReference type="EMBL" id="CAGA01000072">
    <property type="protein sequence ID" value="CCE34008.1"/>
    <property type="molecule type" value="Genomic_DNA"/>
</dbReference>
<dbReference type="VEuPathDB" id="FungiDB:CPUR_07939"/>
<organism evidence="2 3">
    <name type="scientific">Claviceps purpurea (strain 20.1)</name>
    <name type="common">Ergot fungus</name>
    <name type="synonym">Sphacelia segetum</name>
    <dbReference type="NCBI Taxonomy" id="1111077"/>
    <lineage>
        <taxon>Eukaryota</taxon>
        <taxon>Fungi</taxon>
        <taxon>Dikarya</taxon>
        <taxon>Ascomycota</taxon>
        <taxon>Pezizomycotina</taxon>
        <taxon>Sordariomycetes</taxon>
        <taxon>Hypocreomycetidae</taxon>
        <taxon>Hypocreales</taxon>
        <taxon>Clavicipitaceae</taxon>
        <taxon>Claviceps</taxon>
    </lineage>
</organism>
<proteinExistence type="predicted"/>
<sequence>MPKTGTQWCQIRNNNNNNNNNMEHKEANTKCAPCEESDIPTDPTKSGSSFATIPH</sequence>
<feature type="compositionally biased region" description="Polar residues" evidence="1">
    <location>
        <begin position="43"/>
        <end position="55"/>
    </location>
</feature>
<dbReference type="HOGENOM" id="CLU_3032199_0_0_1"/>
<comment type="caution">
    <text evidence="2">The sequence shown here is derived from an EMBL/GenBank/DDBJ whole genome shotgun (WGS) entry which is preliminary data.</text>
</comment>
<protein>
    <submittedName>
        <fullName evidence="2">Uncharacterized protein</fullName>
    </submittedName>
</protein>